<dbReference type="GO" id="GO:0009358">
    <property type="term" value="C:polyphosphate kinase complex"/>
    <property type="evidence" value="ECO:0007669"/>
    <property type="project" value="InterPro"/>
</dbReference>
<dbReference type="SUPFAM" id="SSF56024">
    <property type="entry name" value="Phospholipase D/nuclease"/>
    <property type="match status" value="2"/>
</dbReference>
<dbReference type="EMBL" id="JAGKSB010000001">
    <property type="protein sequence ID" value="MBP3942235.1"/>
    <property type="molecule type" value="Genomic_DNA"/>
</dbReference>
<protein>
    <recommendedName>
        <fullName evidence="6">Polyphosphate kinase</fullName>
        <ecNumber evidence="6">2.7.4.1</ecNumber>
    </recommendedName>
</protein>
<evidence type="ECO:0000256" key="2">
    <source>
        <dbReference type="ARBA" id="ARBA00022679"/>
    </source>
</evidence>
<feature type="domain" description="Polyphosphate kinase C-terminal" evidence="9">
    <location>
        <begin position="489"/>
        <end position="649"/>
    </location>
</feature>
<dbReference type="NCBIfam" id="NF003917">
    <property type="entry name" value="PRK05443.1-1"/>
    <property type="match status" value="1"/>
</dbReference>
<dbReference type="InterPro" id="IPR025198">
    <property type="entry name" value="PPK_N_dom"/>
</dbReference>
<comment type="similarity">
    <text evidence="6">Belongs to the polyphosphate kinase 1 (PPK1) family.</text>
</comment>
<keyword evidence="4 11" id="KW-0418">Kinase</keyword>
<comment type="PTM">
    <text evidence="6">An intermediate of this reaction is the autophosphorylated ppk in which a phosphate is covalently linked to a histidine residue through a N-P bond.</text>
</comment>
<keyword evidence="2 6" id="KW-0808">Transferase</keyword>
<feature type="domain" description="Polyphosphate kinase N-terminal" evidence="8">
    <location>
        <begin position="5"/>
        <end position="108"/>
    </location>
</feature>
<dbReference type="Gene3D" id="3.30.870.10">
    <property type="entry name" value="Endonuclease Chain A"/>
    <property type="match status" value="2"/>
</dbReference>
<evidence type="ECO:0000259" key="8">
    <source>
        <dbReference type="Pfam" id="PF13089"/>
    </source>
</evidence>
<dbReference type="InterPro" id="IPR041108">
    <property type="entry name" value="PP_kinase_C_1"/>
</dbReference>
<dbReference type="InterPro" id="IPR025200">
    <property type="entry name" value="PPK_C_dom2"/>
</dbReference>
<evidence type="ECO:0000256" key="6">
    <source>
        <dbReference type="RuleBase" id="RU003800"/>
    </source>
</evidence>
<dbReference type="Proteomes" id="UP000679691">
    <property type="component" value="Unassembled WGS sequence"/>
</dbReference>
<evidence type="ECO:0000256" key="3">
    <source>
        <dbReference type="ARBA" id="ARBA00022741"/>
    </source>
</evidence>
<comment type="function">
    <text evidence="6">Catalyzes the reversible transfer of the terminal phosphate of ATP to form a long-chain polyphosphate (polyP).</text>
</comment>
<dbReference type="Pfam" id="PF13090">
    <property type="entry name" value="PP_kinase_C"/>
    <property type="match status" value="1"/>
</dbReference>
<dbReference type="InterPro" id="IPR036832">
    <property type="entry name" value="PPK_N_dom_sf"/>
</dbReference>
<dbReference type="PANTHER" id="PTHR30218">
    <property type="entry name" value="POLYPHOSPHATE KINASE"/>
    <property type="match status" value="1"/>
</dbReference>
<dbReference type="GO" id="GO:0005524">
    <property type="term" value="F:ATP binding"/>
    <property type="evidence" value="ECO:0007669"/>
    <property type="project" value="UniProtKB-KW"/>
</dbReference>
<keyword evidence="1 6" id="KW-0597">Phosphoprotein</keyword>
<feature type="domain" description="Polyphosphate kinase C-terminal" evidence="10">
    <location>
        <begin position="317"/>
        <end position="474"/>
    </location>
</feature>
<dbReference type="PANTHER" id="PTHR30218:SF0">
    <property type="entry name" value="POLYPHOSPHATE KINASE"/>
    <property type="match status" value="1"/>
</dbReference>
<dbReference type="SUPFAM" id="SSF143724">
    <property type="entry name" value="PHP14-like"/>
    <property type="match status" value="1"/>
</dbReference>
<comment type="catalytic activity">
    <reaction evidence="6">
        <text>[phosphate](n) + ATP = [phosphate](n+1) + ADP</text>
        <dbReference type="Rhea" id="RHEA:19573"/>
        <dbReference type="Rhea" id="RHEA-COMP:9859"/>
        <dbReference type="Rhea" id="RHEA-COMP:14280"/>
        <dbReference type="ChEBI" id="CHEBI:16838"/>
        <dbReference type="ChEBI" id="CHEBI:30616"/>
        <dbReference type="ChEBI" id="CHEBI:456216"/>
        <dbReference type="EC" id="2.7.4.1"/>
    </reaction>
</comment>
<dbReference type="GO" id="GO:0006799">
    <property type="term" value="P:polyphosphate biosynthetic process"/>
    <property type="evidence" value="ECO:0007669"/>
    <property type="project" value="InterPro"/>
</dbReference>
<dbReference type="SUPFAM" id="SSF140356">
    <property type="entry name" value="PPK N-terminal domain-like"/>
    <property type="match status" value="1"/>
</dbReference>
<feature type="domain" description="Polyphosphate kinase middle" evidence="7">
    <location>
        <begin position="121"/>
        <end position="291"/>
    </location>
</feature>
<dbReference type="Pfam" id="PF02503">
    <property type="entry name" value="PP_kinase"/>
    <property type="match status" value="1"/>
</dbReference>
<reference evidence="11" key="1">
    <citation type="submission" date="2021-03" db="EMBL/GenBank/DDBJ databases">
        <authorList>
            <person name="Lu T."/>
            <person name="Wang Q."/>
            <person name="Han X."/>
        </authorList>
    </citation>
    <scope>NUCLEOTIDE SEQUENCE</scope>
    <source>
        <strain evidence="11">WQ 2009</strain>
    </source>
</reference>
<dbReference type="PIRSF" id="PIRSF015589">
    <property type="entry name" value="PP_kinase"/>
    <property type="match status" value="1"/>
</dbReference>
<name>A0A8T4H7G8_9SPHI</name>
<dbReference type="Gene3D" id="3.30.1840.10">
    <property type="entry name" value="Polyphosphate kinase middle domain"/>
    <property type="match status" value="1"/>
</dbReference>
<dbReference type="InterPro" id="IPR036830">
    <property type="entry name" value="PP_kinase_middle_dom_sf"/>
</dbReference>
<evidence type="ECO:0000259" key="9">
    <source>
        <dbReference type="Pfam" id="PF13090"/>
    </source>
</evidence>
<dbReference type="GO" id="GO:0008976">
    <property type="term" value="F:polyphosphate kinase activity"/>
    <property type="evidence" value="ECO:0007669"/>
    <property type="project" value="UniProtKB-EC"/>
</dbReference>
<evidence type="ECO:0000259" key="7">
    <source>
        <dbReference type="Pfam" id="PF02503"/>
    </source>
</evidence>
<evidence type="ECO:0000313" key="11">
    <source>
        <dbReference type="EMBL" id="MBP3942235.1"/>
    </source>
</evidence>
<evidence type="ECO:0000256" key="1">
    <source>
        <dbReference type="ARBA" id="ARBA00022553"/>
    </source>
</evidence>
<dbReference type="InterPro" id="IPR003414">
    <property type="entry name" value="PP_kinase"/>
</dbReference>
<dbReference type="EC" id="2.7.4.1" evidence="6"/>
<keyword evidence="12" id="KW-1185">Reference proteome</keyword>
<evidence type="ECO:0000256" key="5">
    <source>
        <dbReference type="ARBA" id="ARBA00022840"/>
    </source>
</evidence>
<dbReference type="InterPro" id="IPR024953">
    <property type="entry name" value="PP_kinase_middle"/>
</dbReference>
<evidence type="ECO:0000256" key="4">
    <source>
        <dbReference type="ARBA" id="ARBA00022777"/>
    </source>
</evidence>
<dbReference type="Pfam" id="PF17941">
    <property type="entry name" value="PP_kinase_C_1"/>
    <property type="match status" value="1"/>
</dbReference>
<dbReference type="RefSeq" id="WP_353545716.1">
    <property type="nucleotide sequence ID" value="NZ_JAGKSB010000001.1"/>
</dbReference>
<accession>A0A8T4H7G8</accession>
<sequence>MKASYFSRDLTWLSFNARILAEAQRSYVPLLERLSFIAIYSSNLDEFFRVRMPLLLAYKKLKKNQPLEAHELAVYKEVRKEIVSQQVTYGAILRDELIPALKQENIYICYHEEIPEKLKDGVSAYFYTYIAAYLEKVDLQEQDTFFPQNNILYFLICFEGDTNYALVKIPSDLISRFYHRQLAGIDYVLFIDDIIRELIPTLFSSGKITGIYSFKITRDAELNLKEEINADIALQIEQEIAKRDFGLATRMLYQPDTPEHIVKLLAQKFGLKKLNCIAGGYYHNLKDFLNFPIKRADLKYPKQPTLHPIVIPQGETLFSHILQQDFLINTPYESYDSILRFFNEAAINPEVTEISTTMYRVASDSRIIHALISASNNGKKVTVFVELKARFDEANNIKWAKRMKANGIYIIYSIPKLKVHSKVALVKLNTGYLGLLSTGNLNENTAKIYGDHILLTANQGLLLELKALFNYLELRKLKEETQAINFQHLIVAQFNLQERFIQLIDAEIDQAKKGLKAYICIKLNNLEEEILINKLYEAADMGVEIQLIIRSICRLIPRKNISVRRIVGRYLEHARVFLFHHAGDEQLILGSADWMNRNIYHRIEVCFPIYSAPLKAEIKAMLQLQLADDATAVLLDAEGKQHPVVNTFNKQCQLEIYQLLTKKNAL</sequence>
<dbReference type="NCBIfam" id="TIGR03705">
    <property type="entry name" value="poly_P_kin"/>
    <property type="match status" value="1"/>
</dbReference>
<dbReference type="Gene3D" id="1.20.58.310">
    <property type="entry name" value="Polyphosphate kinase N-terminal domain"/>
    <property type="match status" value="1"/>
</dbReference>
<comment type="caution">
    <text evidence="11">The sequence shown here is derived from an EMBL/GenBank/DDBJ whole genome shotgun (WGS) entry which is preliminary data.</text>
</comment>
<evidence type="ECO:0000259" key="10">
    <source>
        <dbReference type="Pfam" id="PF17941"/>
    </source>
</evidence>
<dbReference type="Pfam" id="PF13089">
    <property type="entry name" value="PP_kinase_N"/>
    <property type="match status" value="1"/>
</dbReference>
<keyword evidence="3" id="KW-0547">Nucleotide-binding</keyword>
<proteinExistence type="inferred from homology"/>
<dbReference type="AlphaFoldDB" id="A0A8T4H7G8"/>
<gene>
    <name evidence="11" type="primary">ppk1</name>
    <name evidence="11" type="ORF">J5U18_01415</name>
</gene>
<keyword evidence="5" id="KW-0067">ATP-binding</keyword>
<organism evidence="11 12">
    <name type="scientific">Rhinopithecimicrobium faecis</name>
    <dbReference type="NCBI Taxonomy" id="2820698"/>
    <lineage>
        <taxon>Bacteria</taxon>
        <taxon>Pseudomonadati</taxon>
        <taxon>Bacteroidota</taxon>
        <taxon>Sphingobacteriia</taxon>
        <taxon>Sphingobacteriales</taxon>
        <taxon>Sphingobacteriaceae</taxon>
        <taxon>Rhinopithecimicrobium</taxon>
    </lineage>
</organism>
<evidence type="ECO:0000313" key="12">
    <source>
        <dbReference type="Proteomes" id="UP000679691"/>
    </source>
</evidence>